<dbReference type="Pfam" id="PF00724">
    <property type="entry name" value="Oxidored_FMN"/>
    <property type="match status" value="1"/>
</dbReference>
<reference evidence="3 4" key="1">
    <citation type="journal article" date="2019" name="Int. J. Syst. Evol. Microbiol.">
        <title>The Global Catalogue of Microorganisms (GCM) 10K type strain sequencing project: providing services to taxonomists for standard genome sequencing and annotation.</title>
        <authorList>
            <consortium name="The Broad Institute Genomics Platform"/>
            <consortium name="The Broad Institute Genome Sequencing Center for Infectious Disease"/>
            <person name="Wu L."/>
            <person name="Ma J."/>
        </authorList>
    </citation>
    <scope>NUCLEOTIDE SEQUENCE [LARGE SCALE GENOMIC DNA]</scope>
    <source>
        <strain evidence="3 4">XZGYJ-43</strain>
    </source>
</reference>
<evidence type="ECO:0000259" key="2">
    <source>
        <dbReference type="Pfam" id="PF00724"/>
    </source>
</evidence>
<dbReference type="InterPro" id="IPR013785">
    <property type="entry name" value="Aldolase_TIM"/>
</dbReference>
<dbReference type="Proteomes" id="UP001596447">
    <property type="component" value="Unassembled WGS sequence"/>
</dbReference>
<dbReference type="SUPFAM" id="SSF51395">
    <property type="entry name" value="FMN-linked oxidoreductases"/>
    <property type="match status" value="1"/>
</dbReference>
<feature type="compositionally biased region" description="Acidic residues" evidence="1">
    <location>
        <begin position="358"/>
        <end position="369"/>
    </location>
</feature>
<evidence type="ECO:0000313" key="4">
    <source>
        <dbReference type="Proteomes" id="UP001596447"/>
    </source>
</evidence>
<dbReference type="AlphaFoldDB" id="A0ABD5Z0M0"/>
<dbReference type="PANTHER" id="PTHR22893:SF91">
    <property type="entry name" value="NADPH DEHYDROGENASE 2-RELATED"/>
    <property type="match status" value="1"/>
</dbReference>
<dbReference type="CDD" id="cd02803">
    <property type="entry name" value="OYE_like_FMN_family"/>
    <property type="match status" value="1"/>
</dbReference>
<name>A0ABD5Z0M0_9EURY</name>
<proteinExistence type="predicted"/>
<evidence type="ECO:0000313" key="3">
    <source>
        <dbReference type="EMBL" id="MFC7198697.1"/>
    </source>
</evidence>
<dbReference type="PANTHER" id="PTHR22893">
    <property type="entry name" value="NADH OXIDOREDUCTASE-RELATED"/>
    <property type="match status" value="1"/>
</dbReference>
<evidence type="ECO:0000256" key="1">
    <source>
        <dbReference type="SAM" id="MobiDB-lite"/>
    </source>
</evidence>
<organism evidence="3 4">
    <name type="scientific">Halospeciosus flavus</name>
    <dbReference type="NCBI Taxonomy" id="3032283"/>
    <lineage>
        <taxon>Archaea</taxon>
        <taxon>Methanobacteriati</taxon>
        <taxon>Methanobacteriota</taxon>
        <taxon>Stenosarchaea group</taxon>
        <taxon>Halobacteria</taxon>
        <taxon>Halobacteriales</taxon>
        <taxon>Halobacteriaceae</taxon>
        <taxon>Halospeciosus</taxon>
    </lineage>
</organism>
<dbReference type="InterPro" id="IPR001155">
    <property type="entry name" value="OxRdtase_FMN_N"/>
</dbReference>
<comment type="caution">
    <text evidence="3">The sequence shown here is derived from an EMBL/GenBank/DDBJ whole genome shotgun (WGS) entry which is preliminary data.</text>
</comment>
<feature type="region of interest" description="Disordered" evidence="1">
    <location>
        <begin position="355"/>
        <end position="378"/>
    </location>
</feature>
<accession>A0ABD5Z0M0</accession>
<protein>
    <submittedName>
        <fullName evidence="3">NADH:flavin oxidoreductase</fullName>
    </submittedName>
</protein>
<dbReference type="EMBL" id="JBHTAR010000011">
    <property type="protein sequence ID" value="MFC7198697.1"/>
    <property type="molecule type" value="Genomic_DNA"/>
</dbReference>
<dbReference type="RefSeq" id="WP_279528656.1">
    <property type="nucleotide sequence ID" value="NZ_CP122312.1"/>
</dbReference>
<feature type="domain" description="NADH:flavin oxidoreductase/NADH oxidase N-terminal" evidence="2">
    <location>
        <begin position="7"/>
        <end position="343"/>
    </location>
</feature>
<dbReference type="Gene3D" id="3.20.20.70">
    <property type="entry name" value="Aldolase class I"/>
    <property type="match status" value="1"/>
</dbReference>
<keyword evidence="4" id="KW-1185">Reference proteome</keyword>
<sequence length="378" mass="40635">MTDTDVLFDTVDLDGLTLDNRVGLAPMTRTSATDEGHATEQMARYYASFARGDFGFLVTEGTHPDTAYSQGYDNQPGLATEAQAASWKRVTEAVHEHGAPIFAQLMHAGALSQGNRYTDETLGPSAVQPKGEQLPIYGGEGEFPTPKHASKDEIDAAIEGFADAAERAVDAGFDGVEVHGANGYLLDQFLTDYTNQRDDEYGGSVENRVRLTREVVEAVQERTPEEFVVGVRLSQTKVNDDEHEWAEGEDQAEVVFEAVSEAGADYVHVTEPDITAPAFGDEGRTLAALAAEYADAPVVANGNLADPEDAAAAIVEDDADLVAQGTAALANHDWPARVREGEELDEFSFEDRLLPDATLDDDEAPEDVDVPTVAPADD</sequence>
<dbReference type="InterPro" id="IPR045247">
    <property type="entry name" value="Oye-like"/>
</dbReference>
<gene>
    <name evidence="3" type="ORF">ACFQJ9_04570</name>
</gene>